<reference evidence="8" key="1">
    <citation type="submission" date="2024-04" db="EMBL/GenBank/DDBJ databases">
        <title>Phylogenomic analyses of a clade within the roseobacter group suggest taxonomic reassignments of species of the genera Aestuariivita, Citreicella, Loktanella, Nautella, Pelagibaca, Ruegeria, Thalassobius, Thiobacimonas and Tropicibacter, and the proposal o.</title>
        <authorList>
            <person name="Jeon C.O."/>
        </authorList>
    </citation>
    <scope>NUCLEOTIDE SEQUENCE [LARGE SCALE GENOMIC DNA]</scope>
    <source>
        <strain evidence="8">BS5-3</strain>
    </source>
</reference>
<gene>
    <name evidence="7" type="ORF">AABB29_12220</name>
</gene>
<evidence type="ECO:0000256" key="1">
    <source>
        <dbReference type="ARBA" id="ARBA00022617"/>
    </source>
</evidence>
<dbReference type="InterPro" id="IPR009056">
    <property type="entry name" value="Cyt_c-like_dom"/>
</dbReference>
<keyword evidence="5" id="KW-0732">Signal</keyword>
<dbReference type="SUPFAM" id="SSF46626">
    <property type="entry name" value="Cytochrome c"/>
    <property type="match status" value="1"/>
</dbReference>
<dbReference type="InterPro" id="IPR036909">
    <property type="entry name" value="Cyt_c-like_dom_sf"/>
</dbReference>
<evidence type="ECO:0000256" key="4">
    <source>
        <dbReference type="PROSITE-ProRule" id="PRU00433"/>
    </source>
</evidence>
<organism evidence="7 8">
    <name type="scientific">Yoonia phaeophyticola</name>
    <dbReference type="NCBI Taxonomy" id="3137369"/>
    <lineage>
        <taxon>Bacteria</taxon>
        <taxon>Pseudomonadati</taxon>
        <taxon>Pseudomonadota</taxon>
        <taxon>Alphaproteobacteria</taxon>
        <taxon>Rhodobacterales</taxon>
        <taxon>Paracoccaceae</taxon>
        <taxon>Yoonia</taxon>
    </lineage>
</organism>
<feature type="chain" id="PRO_5045231236" evidence="5">
    <location>
        <begin position="24"/>
        <end position="503"/>
    </location>
</feature>
<accession>A0ABZ2UZT5</accession>
<keyword evidence="1 4" id="KW-0349">Heme</keyword>
<keyword evidence="8" id="KW-1185">Reference proteome</keyword>
<keyword evidence="2 4" id="KW-0479">Metal-binding</keyword>
<dbReference type="PROSITE" id="PS51007">
    <property type="entry name" value="CYTC"/>
    <property type="match status" value="1"/>
</dbReference>
<dbReference type="RefSeq" id="WP_373636641.1">
    <property type="nucleotide sequence ID" value="NZ_CP150951.2"/>
</dbReference>
<dbReference type="PANTHER" id="PTHR30600">
    <property type="entry name" value="CYTOCHROME C PEROXIDASE-RELATED"/>
    <property type="match status" value="1"/>
</dbReference>
<evidence type="ECO:0000313" key="8">
    <source>
        <dbReference type="Proteomes" id="UP001440612"/>
    </source>
</evidence>
<dbReference type="InterPro" id="IPR051395">
    <property type="entry name" value="Cytochrome_c_Peroxidase/MauG"/>
</dbReference>
<protein>
    <submittedName>
        <fullName evidence="7">Di-heme oxidoredictase family protein</fullName>
    </submittedName>
</protein>
<evidence type="ECO:0000256" key="5">
    <source>
        <dbReference type="SAM" id="SignalP"/>
    </source>
</evidence>
<feature type="signal peptide" evidence="5">
    <location>
        <begin position="1"/>
        <end position="23"/>
    </location>
</feature>
<dbReference type="EMBL" id="CP150951">
    <property type="protein sequence ID" value="WZC47675.2"/>
    <property type="molecule type" value="Genomic_DNA"/>
</dbReference>
<dbReference type="Pfam" id="PF06537">
    <property type="entry name" value="DHOR"/>
    <property type="match status" value="1"/>
</dbReference>
<evidence type="ECO:0000256" key="3">
    <source>
        <dbReference type="ARBA" id="ARBA00023004"/>
    </source>
</evidence>
<keyword evidence="3 4" id="KW-0408">Iron</keyword>
<name>A0ABZ2UZT5_9RHOB</name>
<evidence type="ECO:0000256" key="2">
    <source>
        <dbReference type="ARBA" id="ARBA00022723"/>
    </source>
</evidence>
<evidence type="ECO:0000259" key="6">
    <source>
        <dbReference type="PROSITE" id="PS51007"/>
    </source>
</evidence>
<dbReference type="InterPro" id="IPR010538">
    <property type="entry name" value="DHOR"/>
</dbReference>
<feature type="domain" description="Cytochrome c" evidence="6">
    <location>
        <begin position="309"/>
        <end position="493"/>
    </location>
</feature>
<proteinExistence type="predicted"/>
<evidence type="ECO:0000313" key="7">
    <source>
        <dbReference type="EMBL" id="WZC47675.2"/>
    </source>
</evidence>
<dbReference type="Gene3D" id="1.10.760.10">
    <property type="entry name" value="Cytochrome c-like domain"/>
    <property type="match status" value="1"/>
</dbReference>
<dbReference type="Proteomes" id="UP001440612">
    <property type="component" value="Chromosome"/>
</dbReference>
<sequence length="503" mass="53563">MTSVKTMTPIFALSLVFAMPVWAEDLLEPVDQADLNALVQEGQMLDAFLDAFEAGDALTETQFTQQQGVGANIGEGRIFTRFPRADLDGPTEWANHYPQREGGANAISCIACHNAPFANGAGGIALNVVVDPAHTGDPSLYLERNTLPLFALGVTQRLAEEISEALFAQREAARSEACQNGSAAVGLSAKGVSYGTLFVTRIAAAPCEVAFDYSALKGVDEDLVVRAFGWKGNHATIREFTRNAAHNELGLQAVELVGDQDGDYDGVIDELSVGDMTALTIYMAGLERPVSSVELADLGLIDLSPAARARITAGEAHFVQVGCATCHTPEMTLNDPIFSEPSTVPGFYDASFPDGSWPAEHGLAPQTAIRFDLAGDQPNNVIATTDGEVHLGALQRNADGQAVAQWYTDFRRHDIGAAMADPADPLGIGAAMFLTRPLAGVGATGPWLHDGRATTLHDAMMLHGGDAKLSQEAYAALSKEHQQELIAFLESLTLYQDPHADED</sequence>
<dbReference type="PANTHER" id="PTHR30600:SF4">
    <property type="entry name" value="CYTOCHROME C DOMAIN-CONTAINING PROTEIN"/>
    <property type="match status" value="1"/>
</dbReference>